<evidence type="ECO:0000313" key="2">
    <source>
        <dbReference type="Proteomes" id="UP001152888"/>
    </source>
</evidence>
<accession>A0A9P0PFA7</accession>
<proteinExistence type="predicted"/>
<dbReference type="Proteomes" id="UP001152888">
    <property type="component" value="Unassembled WGS sequence"/>
</dbReference>
<organism evidence="1 2">
    <name type="scientific">Acanthoscelides obtectus</name>
    <name type="common">Bean weevil</name>
    <name type="synonym">Bruchus obtectus</name>
    <dbReference type="NCBI Taxonomy" id="200917"/>
    <lineage>
        <taxon>Eukaryota</taxon>
        <taxon>Metazoa</taxon>
        <taxon>Ecdysozoa</taxon>
        <taxon>Arthropoda</taxon>
        <taxon>Hexapoda</taxon>
        <taxon>Insecta</taxon>
        <taxon>Pterygota</taxon>
        <taxon>Neoptera</taxon>
        <taxon>Endopterygota</taxon>
        <taxon>Coleoptera</taxon>
        <taxon>Polyphaga</taxon>
        <taxon>Cucujiformia</taxon>
        <taxon>Chrysomeloidea</taxon>
        <taxon>Chrysomelidae</taxon>
        <taxon>Bruchinae</taxon>
        <taxon>Bruchini</taxon>
        <taxon>Acanthoscelides</taxon>
    </lineage>
</organism>
<dbReference type="AlphaFoldDB" id="A0A9P0PFA7"/>
<gene>
    <name evidence="1" type="ORF">ACAOBT_LOCUS15517</name>
</gene>
<protein>
    <submittedName>
        <fullName evidence="1">Uncharacterized protein</fullName>
    </submittedName>
</protein>
<sequence length="55" mass="6380">MVTKNGALKNDVFFVLWSRRDWSRTYFGPERVVVGNAYKFYGTISHAILGGRERL</sequence>
<name>A0A9P0PFA7_ACAOB</name>
<comment type="caution">
    <text evidence="1">The sequence shown here is derived from an EMBL/GenBank/DDBJ whole genome shotgun (WGS) entry which is preliminary data.</text>
</comment>
<reference evidence="1" key="1">
    <citation type="submission" date="2022-03" db="EMBL/GenBank/DDBJ databases">
        <authorList>
            <person name="Sayadi A."/>
        </authorList>
    </citation>
    <scope>NUCLEOTIDE SEQUENCE</scope>
</reference>
<evidence type="ECO:0000313" key="1">
    <source>
        <dbReference type="EMBL" id="CAH1983337.1"/>
    </source>
</evidence>
<keyword evidence="2" id="KW-1185">Reference proteome</keyword>
<dbReference type="EMBL" id="CAKOFQ010006938">
    <property type="protein sequence ID" value="CAH1983337.1"/>
    <property type="molecule type" value="Genomic_DNA"/>
</dbReference>